<dbReference type="GO" id="GO:0006950">
    <property type="term" value="P:response to stress"/>
    <property type="evidence" value="ECO:0007669"/>
    <property type="project" value="TreeGrafter"/>
</dbReference>
<dbReference type="InterPro" id="IPR039422">
    <property type="entry name" value="MarR/SlyA-like"/>
</dbReference>
<dbReference type="SMART" id="SM00347">
    <property type="entry name" value="HTH_MARR"/>
    <property type="match status" value="1"/>
</dbReference>
<name>A0A4Y3R612_STRCI</name>
<dbReference type="RefSeq" id="WP_030886921.1">
    <property type="nucleotide sequence ID" value="NZ_BJMM01000043.1"/>
</dbReference>
<dbReference type="PANTHER" id="PTHR33164:SF43">
    <property type="entry name" value="HTH-TYPE TRANSCRIPTIONAL REPRESSOR YETL"/>
    <property type="match status" value="1"/>
</dbReference>
<accession>A0A4Y3R612</accession>
<dbReference type="InterPro" id="IPR036388">
    <property type="entry name" value="WH-like_DNA-bd_sf"/>
</dbReference>
<comment type="caution">
    <text evidence="2">The sequence shown here is derived from an EMBL/GenBank/DDBJ whole genome shotgun (WGS) entry which is preliminary data.</text>
</comment>
<dbReference type="InterPro" id="IPR036390">
    <property type="entry name" value="WH_DNA-bd_sf"/>
</dbReference>
<dbReference type="Pfam" id="PF12802">
    <property type="entry name" value="MarR_2"/>
    <property type="match status" value="1"/>
</dbReference>
<evidence type="ECO:0000313" key="2">
    <source>
        <dbReference type="EMBL" id="GEB53121.1"/>
    </source>
</evidence>
<evidence type="ECO:0000259" key="1">
    <source>
        <dbReference type="SMART" id="SM00347"/>
    </source>
</evidence>
<sequence>MPADRRPLPQLLGEARRWFDQALPAALEAAGTTPLTPAQTQLFAALDDTGTTVAELARRTGVTRQSAHQTAHSLITAGLLEQTPDPTSGRRWLLRRTPTGDHAHHQAVHALATLESHLADRLGTETVTALRTALEQDWGEPPRG</sequence>
<dbReference type="EMBL" id="BJMM01000043">
    <property type="protein sequence ID" value="GEB53121.1"/>
    <property type="molecule type" value="Genomic_DNA"/>
</dbReference>
<feature type="domain" description="HTH marR-type" evidence="1">
    <location>
        <begin position="28"/>
        <end position="127"/>
    </location>
</feature>
<evidence type="ECO:0000313" key="3">
    <source>
        <dbReference type="Proteomes" id="UP000319210"/>
    </source>
</evidence>
<gene>
    <name evidence="2" type="ORF">SCA03_56720</name>
</gene>
<protein>
    <recommendedName>
        <fullName evidence="1">HTH marR-type domain-containing protein</fullName>
    </recommendedName>
</protein>
<dbReference type="PANTHER" id="PTHR33164">
    <property type="entry name" value="TRANSCRIPTIONAL REGULATOR, MARR FAMILY"/>
    <property type="match status" value="1"/>
</dbReference>
<reference evidence="2 3" key="1">
    <citation type="submission" date="2019-06" db="EMBL/GenBank/DDBJ databases">
        <title>Whole genome shotgun sequence of Streptomyces cacaoi subsp. cacaoi NBRC 12748.</title>
        <authorList>
            <person name="Hosoyama A."/>
            <person name="Uohara A."/>
            <person name="Ohji S."/>
            <person name="Ichikawa N."/>
        </authorList>
    </citation>
    <scope>NUCLEOTIDE SEQUENCE [LARGE SCALE GENOMIC DNA]</scope>
    <source>
        <strain evidence="2 3">NBRC 12748</strain>
    </source>
</reference>
<dbReference type="SUPFAM" id="SSF46785">
    <property type="entry name" value="Winged helix' DNA-binding domain"/>
    <property type="match status" value="1"/>
</dbReference>
<keyword evidence="3" id="KW-1185">Reference proteome</keyword>
<proteinExistence type="predicted"/>
<dbReference type="InterPro" id="IPR000835">
    <property type="entry name" value="HTH_MarR-typ"/>
</dbReference>
<dbReference type="OrthoDB" id="69852at2"/>
<organism evidence="2 3">
    <name type="scientific">Streptomyces cacaoi</name>
    <dbReference type="NCBI Taxonomy" id="1898"/>
    <lineage>
        <taxon>Bacteria</taxon>
        <taxon>Bacillati</taxon>
        <taxon>Actinomycetota</taxon>
        <taxon>Actinomycetes</taxon>
        <taxon>Kitasatosporales</taxon>
        <taxon>Streptomycetaceae</taxon>
        <taxon>Streptomyces</taxon>
    </lineage>
</organism>
<dbReference type="Proteomes" id="UP000319210">
    <property type="component" value="Unassembled WGS sequence"/>
</dbReference>
<dbReference type="GO" id="GO:0003700">
    <property type="term" value="F:DNA-binding transcription factor activity"/>
    <property type="evidence" value="ECO:0007669"/>
    <property type="project" value="InterPro"/>
</dbReference>
<dbReference type="Gene3D" id="1.10.10.10">
    <property type="entry name" value="Winged helix-like DNA-binding domain superfamily/Winged helix DNA-binding domain"/>
    <property type="match status" value="1"/>
</dbReference>
<dbReference type="AlphaFoldDB" id="A0A4Y3R612"/>